<dbReference type="SUPFAM" id="SSF50998">
    <property type="entry name" value="Quinoprotein alcohol dehydrogenase-like"/>
    <property type="match status" value="1"/>
</dbReference>
<evidence type="ECO:0000256" key="2">
    <source>
        <dbReference type="ARBA" id="ARBA00022692"/>
    </source>
</evidence>
<evidence type="ECO:0000256" key="1">
    <source>
        <dbReference type="ARBA" id="ARBA00004167"/>
    </source>
</evidence>
<evidence type="ECO:0000256" key="3">
    <source>
        <dbReference type="ARBA" id="ARBA00022989"/>
    </source>
</evidence>
<evidence type="ECO:0000256" key="4">
    <source>
        <dbReference type="ARBA" id="ARBA00023136"/>
    </source>
</evidence>
<reference evidence="9 10" key="1">
    <citation type="journal article" date="2020" name="Nature">
        <title>Six reference-quality genomes reveal evolution of bat adaptations.</title>
        <authorList>
            <person name="Jebb D."/>
            <person name="Huang Z."/>
            <person name="Pippel M."/>
            <person name="Hughes G.M."/>
            <person name="Lavrichenko K."/>
            <person name="Devanna P."/>
            <person name="Winkler S."/>
            <person name="Jermiin L.S."/>
            <person name="Skirmuntt E.C."/>
            <person name="Katzourakis A."/>
            <person name="Burkitt-Gray L."/>
            <person name="Ray D.A."/>
            <person name="Sullivan K.A.M."/>
            <person name="Roscito J.G."/>
            <person name="Kirilenko B.M."/>
            <person name="Davalos L.M."/>
            <person name="Corthals A.P."/>
            <person name="Power M.L."/>
            <person name="Jones G."/>
            <person name="Ransome R.D."/>
            <person name="Dechmann D.K.N."/>
            <person name="Locatelli A.G."/>
            <person name="Puechmaille S.J."/>
            <person name="Fedrigo O."/>
            <person name="Jarvis E.D."/>
            <person name="Hiller M."/>
            <person name="Vernes S.C."/>
            <person name="Myers E.W."/>
            <person name="Teeling E.C."/>
        </authorList>
    </citation>
    <scope>NUCLEOTIDE SEQUENCE [LARGE SCALE GENOMIC DNA]</scope>
    <source>
        <strain evidence="9">MRouAeg1</strain>
        <tissue evidence="9">Muscle</tissue>
    </source>
</reference>
<dbReference type="InterPro" id="IPR011047">
    <property type="entry name" value="Quinoprotein_ADH-like_sf"/>
</dbReference>
<evidence type="ECO:0000256" key="5">
    <source>
        <dbReference type="ARBA" id="ARBA00025791"/>
    </source>
</evidence>
<gene>
    <name evidence="9" type="ORF">HJG63_012276</name>
</gene>
<dbReference type="InterPro" id="IPR055409">
    <property type="entry name" value="Beta-prop_FAM234A_B"/>
</dbReference>
<dbReference type="GO" id="GO:0009986">
    <property type="term" value="C:cell surface"/>
    <property type="evidence" value="ECO:0007669"/>
    <property type="project" value="TreeGrafter"/>
</dbReference>
<dbReference type="AlphaFoldDB" id="A0A7J8F089"/>
<evidence type="ECO:0000256" key="6">
    <source>
        <dbReference type="SAM" id="MobiDB-lite"/>
    </source>
</evidence>
<keyword evidence="10" id="KW-1185">Reference proteome</keyword>
<feature type="transmembrane region" description="Helical" evidence="7">
    <location>
        <begin position="50"/>
        <end position="70"/>
    </location>
</feature>
<proteinExistence type="inferred from homology"/>
<feature type="region of interest" description="Disordered" evidence="6">
    <location>
        <begin position="1"/>
        <end position="22"/>
    </location>
</feature>
<protein>
    <recommendedName>
        <fullName evidence="8">FAM234A/B beta-propeller domain-containing protein</fullName>
    </recommendedName>
</protein>
<evidence type="ECO:0000259" key="8">
    <source>
        <dbReference type="Pfam" id="PF23727"/>
    </source>
</evidence>
<keyword evidence="4 7" id="KW-0472">Membrane</keyword>
<comment type="similarity">
    <text evidence="5">Belongs to the FAM234 family.</text>
</comment>
<evidence type="ECO:0000256" key="7">
    <source>
        <dbReference type="SAM" id="Phobius"/>
    </source>
</evidence>
<evidence type="ECO:0000313" key="9">
    <source>
        <dbReference type="EMBL" id="KAF6441073.1"/>
    </source>
</evidence>
<dbReference type="Pfam" id="PF23727">
    <property type="entry name" value="Beta-prop_FAM234A_B"/>
    <property type="match status" value="1"/>
</dbReference>
<keyword evidence="2 7" id="KW-0812">Transmembrane</keyword>
<dbReference type="Proteomes" id="UP000593571">
    <property type="component" value="Unassembled WGS sequence"/>
</dbReference>
<accession>A0A7J8F089</accession>
<dbReference type="PANTHER" id="PTHR21419">
    <property type="match status" value="1"/>
</dbReference>
<dbReference type="InterPro" id="IPR045232">
    <property type="entry name" value="FAM234"/>
</dbReference>
<keyword evidence="3 7" id="KW-1133">Transmembrane helix</keyword>
<sequence length="346" mass="38106">MMDSKDLEAEIHPLKNEDGKLQENLENQAKKEDSLKSSPLQSRLSRCRTVAFFLSLFICLLGVFVISFIIPCPDRPASQGTWRINYDTAVTYDFLATEDINRDKVQDVLFLYKNTNSSSGGIRYLLNVPGKSGEHLLLVSSEACVLLDGQELAPIWTFSAAQVLRKPIFGRYTPDTLAVVIENGTGIDRQILFLDLNTGVVLWSQALPGLPGDPQSASLPTADHRSAFFFWGLHELVAANQMEPRDAQHSLYMFHPTVPSVLLELANISANIVAFQVALFEPSRHAACILLTGPAGPDAPGLVSVAKHKVQDLILSSRVVRLAEGGPDSDQAIRDRLSHLRYQSKA</sequence>
<comment type="caution">
    <text evidence="9">The sequence shown here is derived from an EMBL/GenBank/DDBJ whole genome shotgun (WGS) entry which is preliminary data.</text>
</comment>
<dbReference type="PANTHER" id="PTHR21419:SF7">
    <property type="entry name" value="PROTEIN FAM234A"/>
    <property type="match status" value="1"/>
</dbReference>
<dbReference type="EMBL" id="JACASE010000008">
    <property type="protein sequence ID" value="KAF6441073.1"/>
    <property type="molecule type" value="Genomic_DNA"/>
</dbReference>
<organism evidence="9 10">
    <name type="scientific">Rousettus aegyptiacus</name>
    <name type="common">Egyptian fruit bat</name>
    <name type="synonym">Pteropus aegyptiacus</name>
    <dbReference type="NCBI Taxonomy" id="9407"/>
    <lineage>
        <taxon>Eukaryota</taxon>
        <taxon>Metazoa</taxon>
        <taxon>Chordata</taxon>
        <taxon>Craniata</taxon>
        <taxon>Vertebrata</taxon>
        <taxon>Euteleostomi</taxon>
        <taxon>Mammalia</taxon>
        <taxon>Eutheria</taxon>
        <taxon>Laurasiatheria</taxon>
        <taxon>Chiroptera</taxon>
        <taxon>Yinpterochiroptera</taxon>
        <taxon>Pteropodoidea</taxon>
        <taxon>Pteropodidae</taxon>
        <taxon>Rousettinae</taxon>
        <taxon>Rousettus</taxon>
    </lineage>
</organism>
<evidence type="ECO:0000313" key="10">
    <source>
        <dbReference type="Proteomes" id="UP000593571"/>
    </source>
</evidence>
<feature type="domain" description="FAM234A/B beta-propeller" evidence="8">
    <location>
        <begin position="118"/>
        <end position="343"/>
    </location>
</feature>
<dbReference type="GO" id="GO:0016020">
    <property type="term" value="C:membrane"/>
    <property type="evidence" value="ECO:0007669"/>
    <property type="project" value="UniProtKB-SubCell"/>
</dbReference>
<comment type="subcellular location">
    <subcellularLocation>
        <location evidence="1">Membrane</location>
        <topology evidence="1">Single-pass membrane protein</topology>
    </subcellularLocation>
</comment>
<name>A0A7J8F089_ROUAE</name>